<feature type="compositionally biased region" description="Acidic residues" evidence="1">
    <location>
        <begin position="1"/>
        <end position="15"/>
    </location>
</feature>
<feature type="compositionally biased region" description="Basic and acidic residues" evidence="1">
    <location>
        <begin position="107"/>
        <end position="116"/>
    </location>
</feature>
<feature type="compositionally biased region" description="Polar residues" evidence="1">
    <location>
        <begin position="30"/>
        <end position="59"/>
    </location>
</feature>
<evidence type="ECO:0000313" key="2">
    <source>
        <dbReference type="EMBL" id="KAJ5299552.1"/>
    </source>
</evidence>
<gene>
    <name evidence="2" type="ORF">N7476_011109</name>
</gene>
<keyword evidence="3" id="KW-1185">Reference proteome</keyword>
<evidence type="ECO:0000256" key="1">
    <source>
        <dbReference type="SAM" id="MobiDB-lite"/>
    </source>
</evidence>
<protein>
    <submittedName>
        <fullName evidence="2">Uncharacterized protein</fullName>
    </submittedName>
</protein>
<accession>A0A9W9GG19</accession>
<dbReference type="Proteomes" id="UP001147746">
    <property type="component" value="Unassembled WGS sequence"/>
</dbReference>
<reference evidence="2" key="1">
    <citation type="submission" date="2022-12" db="EMBL/GenBank/DDBJ databases">
        <authorList>
            <person name="Petersen C."/>
        </authorList>
    </citation>
    <scope>NUCLEOTIDE SEQUENCE</scope>
    <source>
        <strain evidence="2">IBT 21472</strain>
    </source>
</reference>
<sequence>MMEDPHEDLSMEDVESTSPLHEVPEVLQSPPFSTTNTATYPPTDVSGHSLNGSGPSTPTHEGISSAPKVADIEDAANEIFQPYDVEEPDDEPGPIPTRTELPCLPDSFERWQRDLTEWMDGIGSSPNIKPTVKMPPSQRRGQKRKSPNVGGSGHVQSSPSRTKAKSVLDEPRMPVPEPSPIRRRKRNKLSDDAAKSTRAASLYDFRETDSTDSSSSDVHSTDDYSTDVPNEPTLTDEMDID</sequence>
<reference evidence="2" key="2">
    <citation type="journal article" date="2023" name="IMA Fungus">
        <title>Comparative genomic study of the Penicillium genus elucidates a diverse pangenome and 15 lateral gene transfer events.</title>
        <authorList>
            <person name="Petersen C."/>
            <person name="Sorensen T."/>
            <person name="Nielsen M.R."/>
            <person name="Sondergaard T.E."/>
            <person name="Sorensen J.L."/>
            <person name="Fitzpatrick D.A."/>
            <person name="Frisvad J.C."/>
            <person name="Nielsen K.L."/>
        </authorList>
    </citation>
    <scope>NUCLEOTIDE SEQUENCE</scope>
    <source>
        <strain evidence="2">IBT 21472</strain>
    </source>
</reference>
<comment type="caution">
    <text evidence="2">The sequence shown here is derived from an EMBL/GenBank/DDBJ whole genome shotgun (WGS) entry which is preliminary data.</text>
</comment>
<name>A0A9W9GG19_9EURO</name>
<organism evidence="2 3">
    <name type="scientific">Penicillium atrosanguineum</name>
    <dbReference type="NCBI Taxonomy" id="1132637"/>
    <lineage>
        <taxon>Eukaryota</taxon>
        <taxon>Fungi</taxon>
        <taxon>Dikarya</taxon>
        <taxon>Ascomycota</taxon>
        <taxon>Pezizomycotina</taxon>
        <taxon>Eurotiomycetes</taxon>
        <taxon>Eurotiomycetidae</taxon>
        <taxon>Eurotiales</taxon>
        <taxon>Aspergillaceae</taxon>
        <taxon>Penicillium</taxon>
    </lineage>
</organism>
<feature type="region of interest" description="Disordered" evidence="1">
    <location>
        <begin position="1"/>
        <end position="241"/>
    </location>
</feature>
<dbReference type="EMBL" id="JAPZBO010000010">
    <property type="protein sequence ID" value="KAJ5299552.1"/>
    <property type="molecule type" value="Genomic_DNA"/>
</dbReference>
<proteinExistence type="predicted"/>
<dbReference type="AlphaFoldDB" id="A0A9W9GG19"/>
<evidence type="ECO:0000313" key="3">
    <source>
        <dbReference type="Proteomes" id="UP001147746"/>
    </source>
</evidence>